<organism evidence="2 3">
    <name type="scientific">Acinetobacter faecalis</name>
    <dbReference type="NCBI Taxonomy" id="2665161"/>
    <lineage>
        <taxon>Bacteria</taxon>
        <taxon>Pseudomonadati</taxon>
        <taxon>Pseudomonadota</taxon>
        <taxon>Gammaproteobacteria</taxon>
        <taxon>Moraxellales</taxon>
        <taxon>Moraxellaceae</taxon>
        <taxon>Acinetobacter</taxon>
    </lineage>
</organism>
<dbReference type="AlphaFoldDB" id="A0A6L6GCA3"/>
<dbReference type="Proteomes" id="UP000473854">
    <property type="component" value="Unassembled WGS sequence"/>
</dbReference>
<feature type="signal peptide" evidence="1">
    <location>
        <begin position="1"/>
        <end position="21"/>
    </location>
</feature>
<accession>A0A6L6GCA3</accession>
<evidence type="ECO:0008006" key="4">
    <source>
        <dbReference type="Google" id="ProtNLM"/>
    </source>
</evidence>
<reference evidence="2 3" key="1">
    <citation type="submission" date="2019-11" db="EMBL/GenBank/DDBJ databases">
        <authorList>
            <person name="An D."/>
        </authorList>
    </citation>
    <scope>NUCLEOTIDE SEQUENCE [LARGE SCALE GENOMIC DNA]</scope>
    <source>
        <strain evidence="2 3">YIM 103518</strain>
    </source>
</reference>
<gene>
    <name evidence="2" type="ORF">GIX10_00805</name>
</gene>
<protein>
    <recommendedName>
        <fullName evidence="4">DUF4148 domain-containing protein</fullName>
    </recommendedName>
</protein>
<sequence length="153" mass="17692">MKTYVPFLMAISFIFPFSVYANTNVKSKLFLQQDVQEMNNDATNDQHKVDFFELAKKNESQPAKPTLDWDSSTKWDSSATVNMSEHEKSQYLFNQRNYSGLNNHVNAQRIDALKKARDDGKMSNKKYQKEINILKMHDQSKKPGSVGFSIPFE</sequence>
<dbReference type="RefSeq" id="WP_154771668.1">
    <property type="nucleotide sequence ID" value="NZ_WLYL01000001.1"/>
</dbReference>
<proteinExistence type="predicted"/>
<dbReference type="EMBL" id="WLYL01000001">
    <property type="protein sequence ID" value="MTD09997.1"/>
    <property type="molecule type" value="Genomic_DNA"/>
</dbReference>
<evidence type="ECO:0000256" key="1">
    <source>
        <dbReference type="SAM" id="SignalP"/>
    </source>
</evidence>
<evidence type="ECO:0000313" key="2">
    <source>
        <dbReference type="EMBL" id="MTD09997.1"/>
    </source>
</evidence>
<comment type="caution">
    <text evidence="2">The sequence shown here is derived from an EMBL/GenBank/DDBJ whole genome shotgun (WGS) entry which is preliminary data.</text>
</comment>
<feature type="chain" id="PRO_5027117937" description="DUF4148 domain-containing protein" evidence="1">
    <location>
        <begin position="22"/>
        <end position="153"/>
    </location>
</feature>
<name>A0A6L6GCA3_9GAMM</name>
<keyword evidence="1" id="KW-0732">Signal</keyword>
<evidence type="ECO:0000313" key="3">
    <source>
        <dbReference type="Proteomes" id="UP000473854"/>
    </source>
</evidence>